<reference evidence="6 7" key="1">
    <citation type="journal article" date="2018" name="Front. Microbiol.">
        <title>Genomic and genetic insights into a cosmopolitan fungus, Paecilomyces variotii (Eurotiales).</title>
        <authorList>
            <person name="Urquhart A.S."/>
            <person name="Mondo S.J."/>
            <person name="Makela M.R."/>
            <person name="Hane J.K."/>
            <person name="Wiebenga A."/>
            <person name="He G."/>
            <person name="Mihaltcheva S."/>
            <person name="Pangilinan J."/>
            <person name="Lipzen A."/>
            <person name="Barry K."/>
            <person name="de Vries R.P."/>
            <person name="Grigoriev I.V."/>
            <person name="Idnurm A."/>
        </authorList>
    </citation>
    <scope>NUCLEOTIDE SEQUENCE [LARGE SCALE GENOMIC DNA]</scope>
    <source>
        <strain evidence="6 7">CBS 101075</strain>
    </source>
</reference>
<accession>A0A443I2E5</accession>
<dbReference type="InterPro" id="IPR019826">
    <property type="entry name" value="Carboxylesterase_B_AS"/>
</dbReference>
<dbReference type="VEuPathDB" id="FungiDB:C8Q69DRAFT_164381"/>
<dbReference type="InterPro" id="IPR002018">
    <property type="entry name" value="CarbesteraseB"/>
</dbReference>
<evidence type="ECO:0000256" key="4">
    <source>
        <dbReference type="SAM" id="MobiDB-lite"/>
    </source>
</evidence>
<dbReference type="SUPFAM" id="SSF53474">
    <property type="entry name" value="alpha/beta-Hydrolases"/>
    <property type="match status" value="1"/>
</dbReference>
<comment type="caution">
    <text evidence="6">The sequence shown here is derived from an EMBL/GenBank/DDBJ whole genome shotgun (WGS) entry which is preliminary data.</text>
</comment>
<name>A0A443I2E5_BYSSP</name>
<gene>
    <name evidence="6" type="ORF">C8Q69DRAFT_164381</name>
</gene>
<dbReference type="EC" id="3.1.1.-" evidence="3"/>
<dbReference type="GO" id="GO:0016787">
    <property type="term" value="F:hydrolase activity"/>
    <property type="evidence" value="ECO:0007669"/>
    <property type="project" value="UniProtKB-KW"/>
</dbReference>
<dbReference type="Proteomes" id="UP000283841">
    <property type="component" value="Unassembled WGS sequence"/>
</dbReference>
<evidence type="ECO:0000256" key="1">
    <source>
        <dbReference type="ARBA" id="ARBA00005964"/>
    </source>
</evidence>
<evidence type="ECO:0000313" key="6">
    <source>
        <dbReference type="EMBL" id="RWQ98259.1"/>
    </source>
</evidence>
<feature type="region of interest" description="Disordered" evidence="4">
    <location>
        <begin position="31"/>
        <end position="51"/>
    </location>
</feature>
<dbReference type="EMBL" id="RCNU01000002">
    <property type="protein sequence ID" value="RWQ98259.1"/>
    <property type="molecule type" value="Genomic_DNA"/>
</dbReference>
<organism evidence="6 7">
    <name type="scientific">Byssochlamys spectabilis</name>
    <name type="common">Paecilomyces variotii</name>
    <dbReference type="NCBI Taxonomy" id="264951"/>
    <lineage>
        <taxon>Eukaryota</taxon>
        <taxon>Fungi</taxon>
        <taxon>Dikarya</taxon>
        <taxon>Ascomycota</taxon>
        <taxon>Pezizomycotina</taxon>
        <taxon>Eurotiomycetes</taxon>
        <taxon>Eurotiomycetidae</taxon>
        <taxon>Eurotiales</taxon>
        <taxon>Thermoascaceae</taxon>
        <taxon>Paecilomyces</taxon>
    </lineage>
</organism>
<comment type="similarity">
    <text evidence="1 3">Belongs to the type-B carboxylesterase/lipase family.</text>
</comment>
<dbReference type="PANTHER" id="PTHR43142:SF4">
    <property type="entry name" value="CARBOXYLIC ESTER HYDROLASE"/>
    <property type="match status" value="1"/>
</dbReference>
<feature type="domain" description="Carboxylesterase type B" evidence="5">
    <location>
        <begin position="56"/>
        <end position="529"/>
    </location>
</feature>
<evidence type="ECO:0000256" key="3">
    <source>
        <dbReference type="RuleBase" id="RU361235"/>
    </source>
</evidence>
<keyword evidence="2 3" id="KW-0378">Hydrolase</keyword>
<dbReference type="Pfam" id="PF00135">
    <property type="entry name" value="COesterase"/>
    <property type="match status" value="1"/>
</dbReference>
<evidence type="ECO:0000256" key="2">
    <source>
        <dbReference type="ARBA" id="ARBA00022801"/>
    </source>
</evidence>
<keyword evidence="7" id="KW-1185">Reference proteome</keyword>
<dbReference type="InterPro" id="IPR029058">
    <property type="entry name" value="AB_hydrolase_fold"/>
</dbReference>
<dbReference type="PROSITE" id="PS00122">
    <property type="entry name" value="CARBOXYLESTERASE_B_1"/>
    <property type="match status" value="1"/>
</dbReference>
<proteinExistence type="inferred from homology"/>
<evidence type="ECO:0000259" key="5">
    <source>
        <dbReference type="Pfam" id="PF00135"/>
    </source>
</evidence>
<dbReference type="PANTHER" id="PTHR43142">
    <property type="entry name" value="CARBOXYLIC ESTER HYDROLASE"/>
    <property type="match status" value="1"/>
</dbReference>
<dbReference type="STRING" id="264951.A0A443I2E5"/>
<dbReference type="GeneID" id="39594986"/>
<dbReference type="Gene3D" id="3.40.50.1820">
    <property type="entry name" value="alpha/beta hydrolase"/>
    <property type="match status" value="1"/>
</dbReference>
<dbReference type="AlphaFoldDB" id="A0A443I2E5"/>
<dbReference type="RefSeq" id="XP_028487904.1">
    <property type="nucleotide sequence ID" value="XM_028625709.1"/>
</dbReference>
<evidence type="ECO:0000313" key="7">
    <source>
        <dbReference type="Proteomes" id="UP000283841"/>
    </source>
</evidence>
<sequence>MDLDLISEPHVKDLASRGFVRGLTYYSRQPLTLSSSSSASQSPSSRTKSNSSPIPLCHYYGGVRYAFAPAKRWRRARPLPSDFVYGTRHNPGDCTGRTRECPQPGRAHALRKKLKRKLMEEGKKLEENEAEREDVFQCNIWCPLDDEERPEDGWPVFFFIHGGFLQFGTPNTFSAAALLGETDFKCVIVMPAYRVSVFGFLSSVELERDAEMFGEPSGNQGFWDQRMALEWTKENIGCFGGNPDNITIAGYSAGSYSVFYQLAYDLYQPDGNAIIKRAIMWSNGPAMQPKSRLFAQDQFDELLSVLNIPLLLPPADKIAILRSLPIDTILDALDSIKHYHEFRPHTDSDFIQPSLFQDIDNGIFAEKLISRNIRLMIGECRDEHFLYATHRPPQSDTLASLAHRLKADYFPPPAVDKLIRLYYPDGKLPPDCKNWHTDAFGRIYADMQIHLMERGLINALARTGAGHLIYRYRVEFRLKCVDRIFPPEWGATHAADQWIWFWGNGMRMLEREKHIVRKGVFEPLVKFVQGQEDDIGWEAVPGRVQEVRRLREDGKVDVWIDERWDEGVRVWEELKGFGATIRVSGRL</sequence>
<protein>
    <recommendedName>
        <fullName evidence="3">Carboxylic ester hydrolase</fullName>
        <ecNumber evidence="3">3.1.1.-</ecNumber>
    </recommendedName>
</protein>